<gene>
    <name evidence="1" type="ORF">EF878_02310</name>
    <name evidence="2" type="ORF">EFS38_04390</name>
</gene>
<proteinExistence type="predicted"/>
<dbReference type="EMBL" id="RJLR01000006">
    <property type="protein sequence ID" value="RNM09198.1"/>
    <property type="molecule type" value="Genomic_DNA"/>
</dbReference>
<sequence length="74" mass="8807">MFIFSGIFFDALMWLIKRLTERKYVSREISMDEINNQKKIFIVETEEIINPIIIMSRKNIALGTDEPLSARQYH</sequence>
<dbReference type="AlphaFoldDB" id="A0A3N0GAQ1"/>
<evidence type="ECO:0000313" key="1">
    <source>
        <dbReference type="EMBL" id="RNM09198.1"/>
    </source>
</evidence>
<organism evidence="1 4">
    <name type="scientific">Dickeya undicola</name>
    <dbReference type="NCBI Taxonomy" id="1577887"/>
    <lineage>
        <taxon>Bacteria</taxon>
        <taxon>Pseudomonadati</taxon>
        <taxon>Pseudomonadota</taxon>
        <taxon>Gammaproteobacteria</taxon>
        <taxon>Enterobacterales</taxon>
        <taxon>Pectobacteriaceae</taxon>
        <taxon>Dickeya</taxon>
    </lineage>
</organism>
<protein>
    <submittedName>
        <fullName evidence="1">Uncharacterized protein</fullName>
    </submittedName>
</protein>
<keyword evidence="3" id="KW-1185">Reference proteome</keyword>
<evidence type="ECO:0000313" key="3">
    <source>
        <dbReference type="Proteomes" id="UP000271870"/>
    </source>
</evidence>
<dbReference type="Proteomes" id="UP000276061">
    <property type="component" value="Unassembled WGS sequence"/>
</dbReference>
<evidence type="ECO:0000313" key="4">
    <source>
        <dbReference type="Proteomes" id="UP000276061"/>
    </source>
</evidence>
<comment type="caution">
    <text evidence="1">The sequence shown here is derived from an EMBL/GenBank/DDBJ whole genome shotgun (WGS) entry which is preliminary data.</text>
</comment>
<evidence type="ECO:0000313" key="2">
    <source>
        <dbReference type="EMBL" id="RNM26976.1"/>
    </source>
</evidence>
<name>A0A3N0GAQ1_9GAMM</name>
<accession>A0A3N0GAQ1</accession>
<reference evidence="3 4" key="1">
    <citation type="submission" date="2018-11" db="EMBL/GenBank/DDBJ databases">
        <title>Characterization of surface water Dickeya isolates.</title>
        <authorList>
            <person name="Van Gijsegem F."/>
            <person name="Pedron J."/>
        </authorList>
    </citation>
    <scope>NUCLEOTIDE SEQUENCE [LARGE SCALE GENOMIC DNA]</scope>
    <source>
        <strain evidence="1 4">FVG1-MFV-O17</strain>
        <strain evidence="2 3">FVG10-MFV-A16</strain>
    </source>
</reference>
<dbReference type="EMBL" id="RJLS01000002">
    <property type="protein sequence ID" value="RNM26976.1"/>
    <property type="molecule type" value="Genomic_DNA"/>
</dbReference>
<dbReference type="Proteomes" id="UP000271870">
    <property type="component" value="Unassembled WGS sequence"/>
</dbReference>